<sequence length="266" mass="31013">MIFTVKDKKEENYRKLSGKSIKLLLVKRADHPFIGQWALPGGFVSVDESIDEAANRELKSETNVEDIYMEQLYTWGDVKRDPRWRVVSCSYMALVDGSLFDIKAGDDADYAGWFDVKFEVFEEKKTVLEKELVFEKSVKIILSSEEDTLEAVVKITERRRGRSTSVKREIVNSRGIAFDHAKIIEYAIERLRNKIEYTDIVFNLMPERFTLSELQQVYEIILGRELLAAAFRRKISDKVIETNEFSKNAGHRPSKLYRFNPGWKYM</sequence>
<dbReference type="Proteomes" id="UP000237798">
    <property type="component" value="Unassembled WGS sequence"/>
</dbReference>
<dbReference type="InterPro" id="IPR036388">
    <property type="entry name" value="WH-like_DNA-bd_sf"/>
</dbReference>
<dbReference type="PROSITE" id="PS51462">
    <property type="entry name" value="NUDIX"/>
    <property type="match status" value="1"/>
</dbReference>
<dbReference type="InterPro" id="IPR000086">
    <property type="entry name" value="NUDIX_hydrolase_dom"/>
</dbReference>
<dbReference type="AlphaFoldDB" id="A0A2T0BN45"/>
<dbReference type="Pfam" id="PF21906">
    <property type="entry name" value="WHD_NrtR"/>
    <property type="match status" value="1"/>
</dbReference>
<evidence type="ECO:0000313" key="3">
    <source>
        <dbReference type="Proteomes" id="UP000237798"/>
    </source>
</evidence>
<evidence type="ECO:0000259" key="1">
    <source>
        <dbReference type="PROSITE" id="PS51462"/>
    </source>
</evidence>
<dbReference type="CDD" id="cd18873">
    <property type="entry name" value="NUDIX_NadM_like"/>
    <property type="match status" value="1"/>
</dbReference>
<dbReference type="Gene3D" id="3.90.79.10">
    <property type="entry name" value="Nucleoside Triphosphate Pyrophosphohydrolase"/>
    <property type="match status" value="1"/>
</dbReference>
<keyword evidence="2" id="KW-0548">Nucleotidyltransferase</keyword>
<dbReference type="Pfam" id="PF00293">
    <property type="entry name" value="NUDIX"/>
    <property type="match status" value="1"/>
</dbReference>
<dbReference type="SUPFAM" id="SSF46785">
    <property type="entry name" value="Winged helix' DNA-binding domain"/>
    <property type="match status" value="1"/>
</dbReference>
<dbReference type="InterPro" id="IPR015797">
    <property type="entry name" value="NUDIX_hydrolase-like_dom_sf"/>
</dbReference>
<dbReference type="InterPro" id="IPR036390">
    <property type="entry name" value="WH_DNA-bd_sf"/>
</dbReference>
<keyword evidence="2" id="KW-0378">Hydrolase</keyword>
<comment type="caution">
    <text evidence="2">The sequence shown here is derived from an EMBL/GenBank/DDBJ whole genome shotgun (WGS) entry which is preliminary data.</text>
</comment>
<dbReference type="PANTHER" id="PTHR43736:SF4">
    <property type="entry name" value="SLR1690 PROTEIN"/>
    <property type="match status" value="1"/>
</dbReference>
<dbReference type="GO" id="GO:0016779">
    <property type="term" value="F:nucleotidyltransferase activity"/>
    <property type="evidence" value="ECO:0007669"/>
    <property type="project" value="UniProtKB-KW"/>
</dbReference>
<dbReference type="InterPro" id="IPR054105">
    <property type="entry name" value="WHD_NrtR"/>
</dbReference>
<dbReference type="PANTHER" id="PTHR43736">
    <property type="entry name" value="ADP-RIBOSE PYROPHOSPHATASE"/>
    <property type="match status" value="1"/>
</dbReference>
<dbReference type="PIRSF" id="PIRSF019423">
    <property type="entry name" value="NMN_biosyn"/>
    <property type="match status" value="1"/>
</dbReference>
<proteinExistence type="predicted"/>
<reference evidence="2 3" key="1">
    <citation type="submission" date="2018-03" db="EMBL/GenBank/DDBJ databases">
        <title>Genome sequence of Clostridium luticellarii DSM 29923.</title>
        <authorList>
            <person name="Poehlein A."/>
            <person name="Daniel R."/>
        </authorList>
    </citation>
    <scope>NUCLEOTIDE SEQUENCE [LARGE SCALE GENOMIC DNA]</scope>
    <source>
        <strain evidence="2 3">DSM 29923</strain>
    </source>
</reference>
<feature type="domain" description="Nudix hydrolase" evidence="1">
    <location>
        <begin position="1"/>
        <end position="139"/>
    </location>
</feature>
<organism evidence="2 3">
    <name type="scientific">Clostridium luticellarii</name>
    <dbReference type="NCBI Taxonomy" id="1691940"/>
    <lineage>
        <taxon>Bacteria</taxon>
        <taxon>Bacillati</taxon>
        <taxon>Bacillota</taxon>
        <taxon>Clostridia</taxon>
        <taxon>Eubacteriales</taxon>
        <taxon>Clostridiaceae</taxon>
        <taxon>Clostridium</taxon>
    </lineage>
</organism>
<dbReference type="InterPro" id="IPR011213">
    <property type="entry name" value="NMN_biosyn"/>
</dbReference>
<accession>A0A2T0BN45</accession>
<dbReference type="Gene3D" id="1.10.10.10">
    <property type="entry name" value="Winged helix-like DNA-binding domain superfamily/Winged helix DNA-binding domain"/>
    <property type="match status" value="1"/>
</dbReference>
<gene>
    <name evidence="2" type="ORF">CLLU_16800</name>
</gene>
<dbReference type="EMBL" id="PVXP01000019">
    <property type="protein sequence ID" value="PRR85304.1"/>
    <property type="molecule type" value="Genomic_DNA"/>
</dbReference>
<name>A0A2T0BN45_9CLOT</name>
<protein>
    <submittedName>
        <fullName evidence="2">Bifunctional NMN adenylyltransferase/Nudix hydrolase</fullName>
    </submittedName>
</protein>
<dbReference type="SUPFAM" id="SSF55811">
    <property type="entry name" value="Nudix"/>
    <property type="match status" value="1"/>
</dbReference>
<dbReference type="GO" id="GO:0016787">
    <property type="term" value="F:hydrolase activity"/>
    <property type="evidence" value="ECO:0007669"/>
    <property type="project" value="UniProtKB-KW"/>
</dbReference>
<evidence type="ECO:0000313" key="2">
    <source>
        <dbReference type="EMBL" id="PRR85304.1"/>
    </source>
</evidence>
<keyword evidence="3" id="KW-1185">Reference proteome</keyword>
<keyword evidence="2" id="KW-0808">Transferase</keyword>